<dbReference type="SUPFAM" id="SSF48371">
    <property type="entry name" value="ARM repeat"/>
    <property type="match status" value="1"/>
</dbReference>
<gene>
    <name evidence="2" type="ORF">HHK36_029179</name>
</gene>
<dbReference type="GO" id="GO:0006611">
    <property type="term" value="P:protein export from nucleus"/>
    <property type="evidence" value="ECO:0007669"/>
    <property type="project" value="TreeGrafter"/>
</dbReference>
<reference evidence="2 3" key="1">
    <citation type="submission" date="2020-04" db="EMBL/GenBank/DDBJ databases">
        <title>Plant Genome Project.</title>
        <authorList>
            <person name="Zhang R.-G."/>
        </authorList>
    </citation>
    <scope>NUCLEOTIDE SEQUENCE [LARGE SCALE GENOMIC DNA]</scope>
    <source>
        <strain evidence="2">YNK0</strain>
        <tissue evidence="2">Leaf</tissue>
    </source>
</reference>
<keyword evidence="3" id="KW-1185">Reference proteome</keyword>
<dbReference type="InterPro" id="IPR016024">
    <property type="entry name" value="ARM-type_fold"/>
</dbReference>
<dbReference type="GO" id="GO:0005049">
    <property type="term" value="F:nuclear export signal receptor activity"/>
    <property type="evidence" value="ECO:0007669"/>
    <property type="project" value="TreeGrafter"/>
</dbReference>
<evidence type="ECO:0000313" key="3">
    <source>
        <dbReference type="Proteomes" id="UP000655225"/>
    </source>
</evidence>
<dbReference type="Pfam" id="PF03378">
    <property type="entry name" value="CAS_CSE1"/>
    <property type="match status" value="2"/>
</dbReference>
<evidence type="ECO:0000313" key="2">
    <source>
        <dbReference type="EMBL" id="KAF8379732.1"/>
    </source>
</evidence>
<dbReference type="Gene3D" id="1.25.10.10">
    <property type="entry name" value="Leucine-rich Repeat Variant"/>
    <property type="match status" value="1"/>
</dbReference>
<dbReference type="InterPro" id="IPR005043">
    <property type="entry name" value="XPO2_C"/>
</dbReference>
<name>A0A835D0W8_TETSI</name>
<proteinExistence type="predicted"/>
<dbReference type="GO" id="GO:0006606">
    <property type="term" value="P:protein import into nucleus"/>
    <property type="evidence" value="ECO:0007669"/>
    <property type="project" value="TreeGrafter"/>
</dbReference>
<feature type="domain" description="Exportin-2 C-terminal" evidence="1">
    <location>
        <begin position="2"/>
        <end position="101"/>
    </location>
</feature>
<dbReference type="PANTHER" id="PTHR10997:SF8">
    <property type="entry name" value="EXPORTIN-2"/>
    <property type="match status" value="1"/>
</dbReference>
<dbReference type="EMBL" id="JABCRI010000022">
    <property type="protein sequence ID" value="KAF8379732.1"/>
    <property type="molecule type" value="Genomic_DNA"/>
</dbReference>
<accession>A0A835D0W8</accession>
<sequence length="356" mass="39047">MPIFELLLSPESWKRPANVPALVRLLQAYLLKAPNELNREGRLSQVLGMFNRLVSVSSMDEQGFYVLNTVIENLGYDVIAPFMGHISAALFARLQNSRTEPLIELKLISVASTRLLCEYPALLDAAAASLWGKMLDSIVTLLSRPETDRIEEELEVPDIGEAVGYTATFVQLHNAGKKEEDPLKEIKDQKEFLMISLAKLSALYPGSLFITSDLDDEAVVYLEIASRYDGESLLGVDIQRIKKNPKAIAEAVSEDGATCGCGRDGAAALGLVLVAGRANGDVEEERLEEPLLVVVASVNEEEFRSPMRALVAEIEMEVRSQAANGEVDLQFISISLLGTCTMSYGIRSSRLQWVGL</sequence>
<dbReference type="PANTHER" id="PTHR10997">
    <property type="entry name" value="IMPORTIN-7, 8, 11"/>
    <property type="match status" value="1"/>
</dbReference>
<dbReference type="GO" id="GO:0005829">
    <property type="term" value="C:cytosol"/>
    <property type="evidence" value="ECO:0007669"/>
    <property type="project" value="TreeGrafter"/>
</dbReference>
<dbReference type="Proteomes" id="UP000655225">
    <property type="component" value="Unassembled WGS sequence"/>
</dbReference>
<organism evidence="2 3">
    <name type="scientific">Tetracentron sinense</name>
    <name type="common">Spur-leaf</name>
    <dbReference type="NCBI Taxonomy" id="13715"/>
    <lineage>
        <taxon>Eukaryota</taxon>
        <taxon>Viridiplantae</taxon>
        <taxon>Streptophyta</taxon>
        <taxon>Embryophyta</taxon>
        <taxon>Tracheophyta</taxon>
        <taxon>Spermatophyta</taxon>
        <taxon>Magnoliopsida</taxon>
        <taxon>Trochodendrales</taxon>
        <taxon>Trochodendraceae</taxon>
        <taxon>Tetracentron</taxon>
    </lineage>
</organism>
<dbReference type="AlphaFoldDB" id="A0A835D0W8"/>
<dbReference type="OrthoDB" id="1735062at2759"/>
<comment type="caution">
    <text evidence="2">The sequence shown here is derived from an EMBL/GenBank/DDBJ whole genome shotgun (WGS) entry which is preliminary data.</text>
</comment>
<dbReference type="InterPro" id="IPR011989">
    <property type="entry name" value="ARM-like"/>
</dbReference>
<dbReference type="GO" id="GO:0031267">
    <property type="term" value="F:small GTPase binding"/>
    <property type="evidence" value="ECO:0007669"/>
    <property type="project" value="InterPro"/>
</dbReference>
<protein>
    <recommendedName>
        <fullName evidence="1">Exportin-2 C-terminal domain-containing protein</fullName>
    </recommendedName>
</protein>
<evidence type="ECO:0000259" key="1">
    <source>
        <dbReference type="Pfam" id="PF03378"/>
    </source>
</evidence>
<feature type="domain" description="Exportin-2 C-terminal" evidence="1">
    <location>
        <begin position="103"/>
        <end position="222"/>
    </location>
</feature>
<dbReference type="GO" id="GO:0005635">
    <property type="term" value="C:nuclear envelope"/>
    <property type="evidence" value="ECO:0007669"/>
    <property type="project" value="TreeGrafter"/>
</dbReference>